<comment type="caution">
    <text evidence="1">The sequence shown here is derived from an EMBL/GenBank/DDBJ whole genome shotgun (WGS) entry which is preliminary data.</text>
</comment>
<evidence type="ECO:0000313" key="1">
    <source>
        <dbReference type="EMBL" id="KAK1862961.1"/>
    </source>
</evidence>
<evidence type="ECO:0000313" key="2">
    <source>
        <dbReference type="Proteomes" id="UP000798662"/>
    </source>
</evidence>
<gene>
    <name evidence="1" type="ORF">I4F81_005527</name>
</gene>
<dbReference type="EMBL" id="CM020619">
    <property type="protein sequence ID" value="KAK1862961.1"/>
    <property type="molecule type" value="Genomic_DNA"/>
</dbReference>
<sequence>MVPPTRSLLAVVAVATLVAAPVRAQNLQDIVSELFGDFPRVAPGFGFTSAIIPLESTLFNWGNSYPNAEAVYGGVQFAAIDASPNYQCGLRRDDMSLLCWGGGNEVSRAPTGDHFLRLSTGQGHACGLAFDPTLVDVSTATLVDNTDAGRRAFFATIEPQCWGSALSSTNDANLQVPNIGTTDDPLVSIHAGRSYTCVRTFTGRIGCSGIFAGALGESETEASSVTPSTAFRTISSGESHVCGVNLAGGMECFGGCSASGECVSPDGETWMGDEGTVASGRQYTCALNSGGTPICWGSDTLFQSWVATSHPTPTNVTFSELHGGRFHLCGVIQSPTDASLAGNVQCWGQCAFGECDLPEDNPINTNGVKCTRRAATTRNCLRTTSESDVCELRTCGNGFIWSLDGGCDCDMREAPRYVATTQINGTTGGTGFYNCVLDGRRFIVTPQDPNCTA</sequence>
<name>A0ACC3BZ25_PYRYE</name>
<protein>
    <submittedName>
        <fullName evidence="1">Uncharacterized protein</fullName>
    </submittedName>
</protein>
<accession>A0ACC3BZ25</accession>
<dbReference type="Proteomes" id="UP000798662">
    <property type="component" value="Chromosome 2"/>
</dbReference>
<proteinExistence type="predicted"/>
<organism evidence="1 2">
    <name type="scientific">Pyropia yezoensis</name>
    <name type="common">Susabi-nori</name>
    <name type="synonym">Porphyra yezoensis</name>
    <dbReference type="NCBI Taxonomy" id="2788"/>
    <lineage>
        <taxon>Eukaryota</taxon>
        <taxon>Rhodophyta</taxon>
        <taxon>Bangiophyceae</taxon>
        <taxon>Bangiales</taxon>
        <taxon>Bangiaceae</taxon>
        <taxon>Pyropia</taxon>
    </lineage>
</organism>
<reference evidence="1" key="1">
    <citation type="submission" date="2019-11" db="EMBL/GenBank/DDBJ databases">
        <title>Nori genome reveals adaptations in red seaweeds to the harsh intertidal environment.</title>
        <authorList>
            <person name="Wang D."/>
            <person name="Mao Y."/>
        </authorList>
    </citation>
    <scope>NUCLEOTIDE SEQUENCE</scope>
    <source>
        <tissue evidence="1">Gametophyte</tissue>
    </source>
</reference>
<keyword evidence="2" id="KW-1185">Reference proteome</keyword>